<dbReference type="SMART" id="SM00530">
    <property type="entry name" value="HTH_XRE"/>
    <property type="match status" value="1"/>
</dbReference>
<proteinExistence type="predicted"/>
<dbReference type="SUPFAM" id="SSF47413">
    <property type="entry name" value="lambda repressor-like DNA-binding domains"/>
    <property type="match status" value="1"/>
</dbReference>
<evidence type="ECO:0000313" key="4">
    <source>
        <dbReference type="Proteomes" id="UP000886785"/>
    </source>
</evidence>
<gene>
    <name evidence="3" type="ORF">IAA54_09695</name>
</gene>
<dbReference type="CDD" id="cd00093">
    <property type="entry name" value="HTH_XRE"/>
    <property type="match status" value="1"/>
</dbReference>
<reference evidence="3" key="1">
    <citation type="submission" date="2020-10" db="EMBL/GenBank/DDBJ databases">
        <authorList>
            <person name="Gilroy R."/>
        </authorList>
    </citation>
    <scope>NUCLEOTIDE SEQUENCE</scope>
    <source>
        <strain evidence="3">ChiSjej1B19-7085</strain>
    </source>
</reference>
<dbReference type="Proteomes" id="UP000886785">
    <property type="component" value="Unassembled WGS sequence"/>
</dbReference>
<evidence type="ECO:0000259" key="2">
    <source>
        <dbReference type="PROSITE" id="PS50943"/>
    </source>
</evidence>
<dbReference type="AlphaFoldDB" id="A0A9D1DRV3"/>
<sequence>MMENNLDFSEEMSKHSRFGEKLRILREIYDVSQQEIADLLGIERSTYTYYELGKTEPSLGTLRKIAYLFHVSADFLLDIPGTANQELQRRVEHIFVVYPEGRKKP</sequence>
<reference evidence="3" key="2">
    <citation type="journal article" date="2021" name="PeerJ">
        <title>Extensive microbial diversity within the chicken gut microbiome revealed by metagenomics and culture.</title>
        <authorList>
            <person name="Gilroy R."/>
            <person name="Ravi A."/>
            <person name="Getino M."/>
            <person name="Pursley I."/>
            <person name="Horton D.L."/>
            <person name="Alikhan N.F."/>
            <person name="Baker D."/>
            <person name="Gharbi K."/>
            <person name="Hall N."/>
            <person name="Watson M."/>
            <person name="Adriaenssens E.M."/>
            <person name="Foster-Nyarko E."/>
            <person name="Jarju S."/>
            <person name="Secka A."/>
            <person name="Antonio M."/>
            <person name="Oren A."/>
            <person name="Chaudhuri R.R."/>
            <person name="La Ragione R."/>
            <person name="Hildebrand F."/>
            <person name="Pallen M.J."/>
        </authorList>
    </citation>
    <scope>NUCLEOTIDE SEQUENCE</scope>
    <source>
        <strain evidence="3">ChiSjej1B19-7085</strain>
    </source>
</reference>
<dbReference type="PANTHER" id="PTHR46558:SF14">
    <property type="entry name" value="HTH-TYPE TRANSCRIPTIONAL REGULATOR ANSR"/>
    <property type="match status" value="1"/>
</dbReference>
<dbReference type="PROSITE" id="PS50943">
    <property type="entry name" value="HTH_CROC1"/>
    <property type="match status" value="1"/>
</dbReference>
<protein>
    <submittedName>
        <fullName evidence="3">Helix-turn-helix transcriptional regulator</fullName>
    </submittedName>
</protein>
<dbReference type="EMBL" id="DVHF01000117">
    <property type="protein sequence ID" value="HIR57929.1"/>
    <property type="molecule type" value="Genomic_DNA"/>
</dbReference>
<name>A0A9D1DRV3_9FIRM</name>
<comment type="caution">
    <text evidence="3">The sequence shown here is derived from an EMBL/GenBank/DDBJ whole genome shotgun (WGS) entry which is preliminary data.</text>
</comment>
<dbReference type="InterPro" id="IPR001387">
    <property type="entry name" value="Cro/C1-type_HTH"/>
</dbReference>
<dbReference type="InterPro" id="IPR010982">
    <property type="entry name" value="Lambda_DNA-bd_dom_sf"/>
</dbReference>
<dbReference type="Pfam" id="PF01381">
    <property type="entry name" value="HTH_3"/>
    <property type="match status" value="1"/>
</dbReference>
<dbReference type="Gene3D" id="1.10.260.40">
    <property type="entry name" value="lambda repressor-like DNA-binding domains"/>
    <property type="match status" value="1"/>
</dbReference>
<accession>A0A9D1DRV3</accession>
<evidence type="ECO:0000256" key="1">
    <source>
        <dbReference type="ARBA" id="ARBA00023125"/>
    </source>
</evidence>
<keyword evidence="1" id="KW-0238">DNA-binding</keyword>
<dbReference type="GO" id="GO:0003677">
    <property type="term" value="F:DNA binding"/>
    <property type="evidence" value="ECO:0007669"/>
    <property type="project" value="UniProtKB-KW"/>
</dbReference>
<organism evidence="3 4">
    <name type="scientific">Candidatus Gallacutalibacter pullicola</name>
    <dbReference type="NCBI Taxonomy" id="2840830"/>
    <lineage>
        <taxon>Bacteria</taxon>
        <taxon>Bacillati</taxon>
        <taxon>Bacillota</taxon>
        <taxon>Clostridia</taxon>
        <taxon>Eubacteriales</taxon>
        <taxon>Candidatus Gallacutalibacter</taxon>
    </lineage>
</organism>
<feature type="domain" description="HTH cro/C1-type" evidence="2">
    <location>
        <begin position="22"/>
        <end position="76"/>
    </location>
</feature>
<dbReference type="PANTHER" id="PTHR46558">
    <property type="entry name" value="TRACRIPTIONAL REGULATORY PROTEIN-RELATED-RELATED"/>
    <property type="match status" value="1"/>
</dbReference>
<evidence type="ECO:0000313" key="3">
    <source>
        <dbReference type="EMBL" id="HIR57929.1"/>
    </source>
</evidence>